<feature type="signal peptide" evidence="1">
    <location>
        <begin position="1"/>
        <end position="20"/>
    </location>
</feature>
<evidence type="ECO:0000313" key="2">
    <source>
        <dbReference type="EMBL" id="KAF6228964.1"/>
    </source>
</evidence>
<sequence length="284" mass="31203">MLFLQKTLALAAILISFCAPTPLIRIQNFSKQNICYMVEYSNGTGTFPNETICGIDRGFWLNSGQTKDFKATGFDGEHFNGAVTAWLKNNTFRGARNEINLLNQSMAWYDVSYQYGISDGTCGPANSSDLSGERDSLGKANSAWKTLSYPIKNQLLKSPQYLRQGKNGSLVYINMGVEAFPYGAPDVVMFFQATAGFKAYMGSGSATDVTWPPNSVQAELVPLADKQTLSAPTDHIIWEDASTYARRRWEEGFGIRQEGHESAVLCGALLTAGRLGWITVVQSL</sequence>
<reference evidence="2 3" key="1">
    <citation type="journal article" date="2020" name="Genomics">
        <title>Complete, high-quality genomes from long-read metagenomic sequencing of two wolf lichen thalli reveals enigmatic genome architecture.</title>
        <authorList>
            <person name="McKenzie S.K."/>
            <person name="Walston R.F."/>
            <person name="Allen J.L."/>
        </authorList>
    </citation>
    <scope>NUCLEOTIDE SEQUENCE [LARGE SCALE GENOMIC DNA]</scope>
    <source>
        <strain evidence="2">WasteWater1</strain>
    </source>
</reference>
<dbReference type="AlphaFoldDB" id="A0A8H6FI57"/>
<organism evidence="2 3">
    <name type="scientific">Letharia lupina</name>
    <dbReference type="NCBI Taxonomy" id="560253"/>
    <lineage>
        <taxon>Eukaryota</taxon>
        <taxon>Fungi</taxon>
        <taxon>Dikarya</taxon>
        <taxon>Ascomycota</taxon>
        <taxon>Pezizomycotina</taxon>
        <taxon>Lecanoromycetes</taxon>
        <taxon>OSLEUM clade</taxon>
        <taxon>Lecanoromycetidae</taxon>
        <taxon>Lecanorales</taxon>
        <taxon>Lecanorineae</taxon>
        <taxon>Parmeliaceae</taxon>
        <taxon>Letharia</taxon>
    </lineage>
</organism>
<evidence type="ECO:0000313" key="3">
    <source>
        <dbReference type="Proteomes" id="UP000593566"/>
    </source>
</evidence>
<dbReference type="Proteomes" id="UP000593566">
    <property type="component" value="Unassembled WGS sequence"/>
</dbReference>
<evidence type="ECO:0000256" key="1">
    <source>
        <dbReference type="SAM" id="SignalP"/>
    </source>
</evidence>
<gene>
    <name evidence="2" type="ORF">HO133_007076</name>
</gene>
<dbReference type="RefSeq" id="XP_037156606.1">
    <property type="nucleotide sequence ID" value="XM_037297971.1"/>
</dbReference>
<feature type="chain" id="PRO_5034447487" evidence="1">
    <location>
        <begin position="21"/>
        <end position="284"/>
    </location>
</feature>
<protein>
    <submittedName>
        <fullName evidence="2">Uncharacterized protein</fullName>
    </submittedName>
</protein>
<keyword evidence="3" id="KW-1185">Reference proteome</keyword>
<proteinExistence type="predicted"/>
<dbReference type="GeneID" id="59335476"/>
<name>A0A8H6FI57_9LECA</name>
<accession>A0A8H6FI57</accession>
<comment type="caution">
    <text evidence="2">The sequence shown here is derived from an EMBL/GenBank/DDBJ whole genome shotgun (WGS) entry which is preliminary data.</text>
</comment>
<keyword evidence="1" id="KW-0732">Signal</keyword>
<dbReference type="EMBL" id="JACCJB010000003">
    <property type="protein sequence ID" value="KAF6228964.1"/>
    <property type="molecule type" value="Genomic_DNA"/>
</dbReference>